<dbReference type="EMBL" id="JAEUGD010000051">
    <property type="protein sequence ID" value="MBL6447646.1"/>
    <property type="molecule type" value="Genomic_DNA"/>
</dbReference>
<sequence length="78" mass="9084">MTNSSSKILLTPIDKLSVDRQLIAFMQQHGMRTLEELLRYGVPDLKKMKGFNDDILFQLMDLLHSVGVMHRLSQWPKQ</sequence>
<protein>
    <recommendedName>
        <fullName evidence="3">RNA polymerase alpha subunit C-terminal domain-containing protein</fullName>
    </recommendedName>
</protein>
<evidence type="ECO:0000313" key="2">
    <source>
        <dbReference type="Proteomes" id="UP000614216"/>
    </source>
</evidence>
<dbReference type="RefSeq" id="WP_202857185.1">
    <property type="nucleotide sequence ID" value="NZ_JAEUGD010000051.1"/>
</dbReference>
<proteinExistence type="predicted"/>
<gene>
    <name evidence="1" type="ORF">JMN32_15115</name>
</gene>
<dbReference type="Gene3D" id="1.10.150.20">
    <property type="entry name" value="5' to 3' exonuclease, C-terminal subdomain"/>
    <property type="match status" value="1"/>
</dbReference>
<evidence type="ECO:0000313" key="1">
    <source>
        <dbReference type="EMBL" id="MBL6447646.1"/>
    </source>
</evidence>
<dbReference type="Proteomes" id="UP000614216">
    <property type="component" value="Unassembled WGS sequence"/>
</dbReference>
<reference evidence="1" key="1">
    <citation type="submission" date="2021-01" db="EMBL/GenBank/DDBJ databases">
        <title>Fulvivirga kasyanovii gen. nov., sp nov., a novel member of the phylum Bacteroidetes isolated from seawater in a mussel farm.</title>
        <authorList>
            <person name="Zhao L.-H."/>
            <person name="Wang Z.-J."/>
        </authorList>
    </citation>
    <scope>NUCLEOTIDE SEQUENCE</scope>
    <source>
        <strain evidence="1">29W222</strain>
    </source>
</reference>
<keyword evidence="2" id="KW-1185">Reference proteome</keyword>
<organism evidence="1 2">
    <name type="scientific">Fulvivirga marina</name>
    <dbReference type="NCBI Taxonomy" id="2494733"/>
    <lineage>
        <taxon>Bacteria</taxon>
        <taxon>Pseudomonadati</taxon>
        <taxon>Bacteroidota</taxon>
        <taxon>Cytophagia</taxon>
        <taxon>Cytophagales</taxon>
        <taxon>Fulvivirgaceae</taxon>
        <taxon>Fulvivirga</taxon>
    </lineage>
</organism>
<dbReference type="AlphaFoldDB" id="A0A937KC09"/>
<evidence type="ECO:0008006" key="3">
    <source>
        <dbReference type="Google" id="ProtNLM"/>
    </source>
</evidence>
<comment type="caution">
    <text evidence="1">The sequence shown here is derived from an EMBL/GenBank/DDBJ whole genome shotgun (WGS) entry which is preliminary data.</text>
</comment>
<name>A0A937KC09_9BACT</name>
<dbReference type="SUPFAM" id="SSF47789">
    <property type="entry name" value="C-terminal domain of RNA polymerase alpha subunit"/>
    <property type="match status" value="1"/>
</dbReference>
<accession>A0A937KC09</accession>